<reference evidence="2" key="1">
    <citation type="submission" date="2022-11" db="EMBL/GenBank/DDBJ databases">
        <authorList>
            <person name="Petersen C."/>
        </authorList>
    </citation>
    <scope>NUCLEOTIDE SEQUENCE</scope>
    <source>
        <strain evidence="2">IBT 29864</strain>
    </source>
</reference>
<evidence type="ECO:0000313" key="2">
    <source>
        <dbReference type="EMBL" id="KAJ5390151.1"/>
    </source>
</evidence>
<gene>
    <name evidence="2" type="ORF">N7496_001219</name>
</gene>
<dbReference type="Proteomes" id="UP001147782">
    <property type="component" value="Unassembled WGS sequence"/>
</dbReference>
<dbReference type="InterPro" id="IPR036249">
    <property type="entry name" value="Thioredoxin-like_sf"/>
</dbReference>
<protein>
    <submittedName>
        <fullName evidence="2">Uncharacterized protein</fullName>
    </submittedName>
</protein>
<comment type="caution">
    <text evidence="2">The sequence shown here is derived from an EMBL/GenBank/DDBJ whole genome shotgun (WGS) entry which is preliminary data.</text>
</comment>
<dbReference type="Pfam" id="PF13911">
    <property type="entry name" value="AhpC-TSA_2"/>
    <property type="match status" value="1"/>
</dbReference>
<dbReference type="EMBL" id="JAPZBS010000001">
    <property type="protein sequence ID" value="KAJ5390151.1"/>
    <property type="molecule type" value="Genomic_DNA"/>
</dbReference>
<evidence type="ECO:0000313" key="3">
    <source>
        <dbReference type="Proteomes" id="UP001147782"/>
    </source>
</evidence>
<reference evidence="2" key="2">
    <citation type="journal article" date="2023" name="IMA Fungus">
        <title>Comparative genomic study of the Penicillium genus elucidates a diverse pangenome and 15 lateral gene transfer events.</title>
        <authorList>
            <person name="Petersen C."/>
            <person name="Sorensen T."/>
            <person name="Nielsen M.R."/>
            <person name="Sondergaard T.E."/>
            <person name="Sorensen J.L."/>
            <person name="Fitzpatrick D.A."/>
            <person name="Frisvad J.C."/>
            <person name="Nielsen K.L."/>
        </authorList>
    </citation>
    <scope>NUCLEOTIDE SEQUENCE</scope>
    <source>
        <strain evidence="2">IBT 29864</strain>
    </source>
</reference>
<dbReference type="RefSeq" id="XP_056560879.1">
    <property type="nucleotide sequence ID" value="XM_056694150.1"/>
</dbReference>
<dbReference type="OrthoDB" id="40334at2759"/>
<feature type="region of interest" description="Disordered" evidence="1">
    <location>
        <begin position="214"/>
        <end position="253"/>
    </location>
</feature>
<dbReference type="GeneID" id="81433327"/>
<proteinExistence type="predicted"/>
<dbReference type="PANTHER" id="PTHR28630">
    <property type="match status" value="1"/>
</dbReference>
<dbReference type="SUPFAM" id="SSF52833">
    <property type="entry name" value="Thioredoxin-like"/>
    <property type="match status" value="1"/>
</dbReference>
<evidence type="ECO:0000256" key="1">
    <source>
        <dbReference type="SAM" id="MobiDB-lite"/>
    </source>
</evidence>
<feature type="compositionally biased region" description="Polar residues" evidence="1">
    <location>
        <begin position="214"/>
        <end position="223"/>
    </location>
</feature>
<dbReference type="InterPro" id="IPR032801">
    <property type="entry name" value="PXL2A/B/C"/>
</dbReference>
<dbReference type="CDD" id="cd02970">
    <property type="entry name" value="PRX_like2"/>
    <property type="match status" value="1"/>
</dbReference>
<feature type="compositionally biased region" description="Gly residues" evidence="1">
    <location>
        <begin position="244"/>
        <end position="253"/>
    </location>
</feature>
<sequence>MSTRIVSGDCSTFLSDETLQEAYELNIQTKNGNIVRFGELVAGKGDSVTTIVIFVRHFFCLYDQGYVKTLSQQLTQTLLDTIPASAKPAQVIIIGCGDHSLIVPYMEETSDAFPIYTDPTGKIYETLHMKRTMEGFTSPPPYTPESFPSALGKCLKQIWKRGWAGLRGGNWNQQGGEWIFQRGRLRYAHRMEGVNDHLTADDLFHVLKTNQGQDRLSLSSSLDKPSGGKGEMAEGGKEFNGSSVGNGGPLVTS</sequence>
<name>A0A9W9VVJ5_9EURO</name>
<organism evidence="2 3">
    <name type="scientific">Penicillium cataractarum</name>
    <dbReference type="NCBI Taxonomy" id="2100454"/>
    <lineage>
        <taxon>Eukaryota</taxon>
        <taxon>Fungi</taxon>
        <taxon>Dikarya</taxon>
        <taxon>Ascomycota</taxon>
        <taxon>Pezizomycotina</taxon>
        <taxon>Eurotiomycetes</taxon>
        <taxon>Eurotiomycetidae</taxon>
        <taxon>Eurotiales</taxon>
        <taxon>Aspergillaceae</taxon>
        <taxon>Penicillium</taxon>
    </lineage>
</organism>
<dbReference type="AlphaFoldDB" id="A0A9W9VVJ5"/>
<accession>A0A9W9VVJ5</accession>
<dbReference type="PANTHER" id="PTHR28630:SF3">
    <property type="entry name" value="PEROXIREDOXIN-LIKE 2C"/>
    <property type="match status" value="1"/>
</dbReference>
<keyword evidence="3" id="KW-1185">Reference proteome</keyword>